<comment type="caution">
    <text evidence="1">The sequence shown here is derived from an EMBL/GenBank/DDBJ whole genome shotgun (WGS) entry which is preliminary data.</text>
</comment>
<proteinExistence type="predicted"/>
<sequence>MRPATREIATVDWTGTNGVVEIFDGDRLARRYMGIDELSTLRRVKNGMEQVCRAGRGYLDANLNFMVDPDEKKVYFEISEFTNYIFFEQPDITDQ</sequence>
<protein>
    <submittedName>
        <fullName evidence="1">Uncharacterized protein</fullName>
    </submittedName>
</protein>
<evidence type="ECO:0000313" key="1">
    <source>
        <dbReference type="EMBL" id="KAB1440929.1"/>
    </source>
</evidence>
<dbReference type="OrthoDB" id="14553at2"/>
<organism evidence="1 2">
    <name type="scientific">Pseudodesulfovibrio senegalensis</name>
    <dbReference type="NCBI Taxonomy" id="1721087"/>
    <lineage>
        <taxon>Bacteria</taxon>
        <taxon>Pseudomonadati</taxon>
        <taxon>Thermodesulfobacteriota</taxon>
        <taxon>Desulfovibrionia</taxon>
        <taxon>Desulfovibrionales</taxon>
        <taxon>Desulfovibrionaceae</taxon>
    </lineage>
</organism>
<dbReference type="Proteomes" id="UP000438699">
    <property type="component" value="Unassembled WGS sequence"/>
</dbReference>
<accession>A0A6N6N0D5</accession>
<dbReference type="EMBL" id="WAIE01000006">
    <property type="protein sequence ID" value="KAB1440929.1"/>
    <property type="molecule type" value="Genomic_DNA"/>
</dbReference>
<keyword evidence="2" id="KW-1185">Reference proteome</keyword>
<gene>
    <name evidence="1" type="ORF">F8A88_12755</name>
</gene>
<name>A0A6N6N0D5_9BACT</name>
<dbReference type="AlphaFoldDB" id="A0A6N6N0D5"/>
<reference evidence="1 2" key="1">
    <citation type="journal article" date="2017" name="Int. J. Syst. Evol. Microbiol.">
        <title>Desulfovibrio senegalensis sp. nov., a mesophilic sulfate reducer isolated from marine sediment.</title>
        <authorList>
            <person name="Thioye A."/>
            <person name="Gam Z.B.A."/>
            <person name="Mbengue M."/>
            <person name="Cayol J.L."/>
            <person name="Joseph-Bartoli M."/>
            <person name="Toure-Kane C."/>
            <person name="Labat M."/>
        </authorList>
    </citation>
    <scope>NUCLEOTIDE SEQUENCE [LARGE SCALE GENOMIC DNA]</scope>
    <source>
        <strain evidence="1 2">DSM 101509</strain>
    </source>
</reference>
<evidence type="ECO:0000313" key="2">
    <source>
        <dbReference type="Proteomes" id="UP000438699"/>
    </source>
</evidence>